<dbReference type="Gene3D" id="1.10.601.10">
    <property type="entry name" value="RNA Polymerase Primary Sigma Factor"/>
    <property type="match status" value="1"/>
</dbReference>
<dbReference type="GO" id="GO:0016987">
    <property type="term" value="F:sigma factor activity"/>
    <property type="evidence" value="ECO:0007669"/>
    <property type="project" value="UniProtKB-KW"/>
</dbReference>
<keyword evidence="1" id="KW-0805">Transcription regulation</keyword>
<dbReference type="InterPro" id="IPR013325">
    <property type="entry name" value="RNA_pol_sigma_r2"/>
</dbReference>
<evidence type="ECO:0000256" key="1">
    <source>
        <dbReference type="ARBA" id="ARBA00023015"/>
    </source>
</evidence>
<evidence type="ECO:0000256" key="4">
    <source>
        <dbReference type="ARBA" id="ARBA00023163"/>
    </source>
</evidence>
<evidence type="ECO:0000256" key="2">
    <source>
        <dbReference type="ARBA" id="ARBA00023082"/>
    </source>
</evidence>
<reference evidence="6" key="1">
    <citation type="submission" date="2020-02" db="EMBL/GenBank/DDBJ databases">
        <authorList>
            <person name="Meier V. D."/>
        </authorList>
    </citation>
    <scope>NUCLEOTIDE SEQUENCE</scope>
    <source>
        <strain evidence="6">AVDCRST_MAG50</strain>
    </source>
</reference>
<dbReference type="AlphaFoldDB" id="A0A6J4IC82"/>
<evidence type="ECO:0000256" key="3">
    <source>
        <dbReference type="ARBA" id="ARBA00023125"/>
    </source>
</evidence>
<dbReference type="InterPro" id="IPR050813">
    <property type="entry name" value="Sigma-70_Factor"/>
</dbReference>
<dbReference type="PRINTS" id="PR00046">
    <property type="entry name" value="SIGMA70FCT"/>
</dbReference>
<dbReference type="InterPro" id="IPR007627">
    <property type="entry name" value="RNA_pol_sigma70_r2"/>
</dbReference>
<dbReference type="Pfam" id="PF04542">
    <property type="entry name" value="Sigma70_r2"/>
    <property type="match status" value="1"/>
</dbReference>
<protein>
    <submittedName>
        <fullName evidence="6">RNA polymerase sigma factor RpoH</fullName>
    </submittedName>
</protein>
<organism evidence="6">
    <name type="scientific">uncultured Acidimicrobiales bacterium</name>
    <dbReference type="NCBI Taxonomy" id="310071"/>
    <lineage>
        <taxon>Bacteria</taxon>
        <taxon>Bacillati</taxon>
        <taxon>Actinomycetota</taxon>
        <taxon>Acidimicrobiia</taxon>
        <taxon>Acidimicrobiales</taxon>
        <taxon>environmental samples</taxon>
    </lineage>
</organism>
<feature type="domain" description="RNA polymerase sigma-70" evidence="5">
    <location>
        <begin position="77"/>
        <end position="90"/>
    </location>
</feature>
<dbReference type="NCBIfam" id="TIGR02937">
    <property type="entry name" value="sigma70-ECF"/>
    <property type="match status" value="1"/>
</dbReference>
<keyword evidence="3" id="KW-0238">DNA-binding</keyword>
<dbReference type="InterPro" id="IPR000943">
    <property type="entry name" value="RNA_pol_sigma70"/>
</dbReference>
<accession>A0A6J4IC82</accession>
<dbReference type="SUPFAM" id="SSF88946">
    <property type="entry name" value="Sigma2 domain of RNA polymerase sigma factors"/>
    <property type="match status" value="1"/>
</dbReference>
<sequence>MDPVGDDGHDPEGHLVQRYLDEVARQPQLSDEDIAVLARRCRAGDHAAGRALVQANLRLVVEIAQDFQAAGAITLLDLVQEGNIGLMKAVDRYDPDGGVRFPSYAARWINQAIRDALGGHPAGVSSSTESDLQVAWDLLVARLGRQPTLDELAAEARHPAIDVADILQSPQGGDGRHE</sequence>
<evidence type="ECO:0000313" key="6">
    <source>
        <dbReference type="EMBL" id="CAA9248108.1"/>
    </source>
</evidence>
<dbReference type="GO" id="GO:0006352">
    <property type="term" value="P:DNA-templated transcription initiation"/>
    <property type="evidence" value="ECO:0007669"/>
    <property type="project" value="InterPro"/>
</dbReference>
<dbReference type="EMBL" id="CADCTF010000103">
    <property type="protein sequence ID" value="CAA9248108.1"/>
    <property type="molecule type" value="Genomic_DNA"/>
</dbReference>
<dbReference type="PANTHER" id="PTHR30376:SF3">
    <property type="entry name" value="RNA POLYMERASE SIGMA FACTOR RPOH"/>
    <property type="match status" value="1"/>
</dbReference>
<dbReference type="InterPro" id="IPR014284">
    <property type="entry name" value="RNA_pol_sigma-70_dom"/>
</dbReference>
<evidence type="ECO:0000259" key="5">
    <source>
        <dbReference type="PROSITE" id="PS00715"/>
    </source>
</evidence>
<dbReference type="PROSITE" id="PS00715">
    <property type="entry name" value="SIGMA70_1"/>
    <property type="match status" value="1"/>
</dbReference>
<dbReference type="PANTHER" id="PTHR30376">
    <property type="entry name" value="SIGMA FACTOR RPOH HEAT SHOCK RELATED"/>
    <property type="match status" value="1"/>
</dbReference>
<keyword evidence="4" id="KW-0804">Transcription</keyword>
<dbReference type="GO" id="GO:0003677">
    <property type="term" value="F:DNA binding"/>
    <property type="evidence" value="ECO:0007669"/>
    <property type="project" value="UniProtKB-KW"/>
</dbReference>
<proteinExistence type="predicted"/>
<name>A0A6J4IC82_9ACTN</name>
<keyword evidence="2" id="KW-0731">Sigma factor</keyword>
<gene>
    <name evidence="6" type="ORF">AVDCRST_MAG50-2091</name>
</gene>